<reference evidence="2" key="2">
    <citation type="submission" date="2022-01" db="EMBL/GenBank/DDBJ databases">
        <authorList>
            <person name="Yamashiro T."/>
            <person name="Shiraishi A."/>
            <person name="Satake H."/>
            <person name="Nakayama K."/>
        </authorList>
    </citation>
    <scope>NUCLEOTIDE SEQUENCE</scope>
</reference>
<feature type="region of interest" description="Disordered" evidence="1">
    <location>
        <begin position="78"/>
        <end position="105"/>
    </location>
</feature>
<accession>A0ABQ5I535</accession>
<evidence type="ECO:0000256" key="1">
    <source>
        <dbReference type="SAM" id="MobiDB-lite"/>
    </source>
</evidence>
<comment type="caution">
    <text evidence="2">The sequence shown here is derived from an EMBL/GenBank/DDBJ whole genome shotgun (WGS) entry which is preliminary data.</text>
</comment>
<sequence length="305" mass="34402">MLNDTIKQMDKYKEYLSKGKQVVLPMVQPHVAPVANEVKETYVDDPDQMHVAILLSVENERQRCKQIRQQKMIIEEEIDMKKNDSGDVEGQGEGSEIRKDTQDDMDFIDSDQTPSATRLDNIVNEGNVDDVSNYTVFVHYKQKEAKEKETHIFKPLSPPTTGSSHDDVSCYLNKNPTPSLRDVGLPRTTRTSGLNSHNRSSRKGKPCGDSIDLDRLPESQRLIVPKFTMTEPTGQNKHGSTIFNPEMHLTPRETPTLGLILGGNPELTSCISCASKIPSDDLVKLQIFRYKISLLLMILFHLLIP</sequence>
<gene>
    <name evidence="2" type="ORF">Tco_1090728</name>
</gene>
<reference evidence="2" key="1">
    <citation type="journal article" date="2022" name="Int. J. Mol. Sci.">
        <title>Draft Genome of Tanacetum Coccineum: Genomic Comparison of Closely Related Tanacetum-Family Plants.</title>
        <authorList>
            <person name="Yamashiro T."/>
            <person name="Shiraishi A."/>
            <person name="Nakayama K."/>
            <person name="Satake H."/>
        </authorList>
    </citation>
    <scope>NUCLEOTIDE SEQUENCE</scope>
</reference>
<evidence type="ECO:0000313" key="3">
    <source>
        <dbReference type="Proteomes" id="UP001151760"/>
    </source>
</evidence>
<feature type="compositionally biased region" description="Polar residues" evidence="1">
    <location>
        <begin position="188"/>
        <end position="198"/>
    </location>
</feature>
<dbReference type="EMBL" id="BQNB010020367">
    <property type="protein sequence ID" value="GJT95210.1"/>
    <property type="molecule type" value="Genomic_DNA"/>
</dbReference>
<dbReference type="Proteomes" id="UP001151760">
    <property type="component" value="Unassembled WGS sequence"/>
</dbReference>
<protein>
    <submittedName>
        <fullName evidence="2">Uncharacterized protein</fullName>
    </submittedName>
</protein>
<keyword evidence="3" id="KW-1185">Reference proteome</keyword>
<feature type="region of interest" description="Disordered" evidence="1">
    <location>
        <begin position="175"/>
        <end position="212"/>
    </location>
</feature>
<organism evidence="2 3">
    <name type="scientific">Tanacetum coccineum</name>
    <dbReference type="NCBI Taxonomy" id="301880"/>
    <lineage>
        <taxon>Eukaryota</taxon>
        <taxon>Viridiplantae</taxon>
        <taxon>Streptophyta</taxon>
        <taxon>Embryophyta</taxon>
        <taxon>Tracheophyta</taxon>
        <taxon>Spermatophyta</taxon>
        <taxon>Magnoliopsida</taxon>
        <taxon>eudicotyledons</taxon>
        <taxon>Gunneridae</taxon>
        <taxon>Pentapetalae</taxon>
        <taxon>asterids</taxon>
        <taxon>campanulids</taxon>
        <taxon>Asterales</taxon>
        <taxon>Asteraceae</taxon>
        <taxon>Asteroideae</taxon>
        <taxon>Anthemideae</taxon>
        <taxon>Anthemidinae</taxon>
        <taxon>Tanacetum</taxon>
    </lineage>
</organism>
<proteinExistence type="predicted"/>
<name>A0ABQ5I535_9ASTR</name>
<evidence type="ECO:0000313" key="2">
    <source>
        <dbReference type="EMBL" id="GJT95210.1"/>
    </source>
</evidence>